<feature type="compositionally biased region" description="Basic residues" evidence="1">
    <location>
        <begin position="60"/>
        <end position="70"/>
    </location>
</feature>
<accession>A0ABR0T5P9</accession>
<evidence type="ECO:0000313" key="3">
    <source>
        <dbReference type="Proteomes" id="UP001341245"/>
    </source>
</evidence>
<feature type="compositionally biased region" description="Basic and acidic residues" evidence="1">
    <location>
        <begin position="256"/>
        <end position="268"/>
    </location>
</feature>
<evidence type="ECO:0000313" key="2">
    <source>
        <dbReference type="EMBL" id="KAK5999773.1"/>
    </source>
</evidence>
<protein>
    <recommendedName>
        <fullName evidence="4">FHA domain-containing protein</fullName>
    </recommendedName>
</protein>
<keyword evidence="3" id="KW-1185">Reference proteome</keyword>
<feature type="compositionally biased region" description="Low complexity" evidence="1">
    <location>
        <begin position="119"/>
        <end position="138"/>
    </location>
</feature>
<feature type="compositionally biased region" description="Basic residues" evidence="1">
    <location>
        <begin position="25"/>
        <end position="36"/>
    </location>
</feature>
<feature type="compositionally biased region" description="Polar residues" evidence="1">
    <location>
        <begin position="1"/>
        <end position="15"/>
    </location>
</feature>
<organism evidence="2 3">
    <name type="scientific">Aureobasidium pullulans</name>
    <name type="common">Black yeast</name>
    <name type="synonym">Pullularia pullulans</name>
    <dbReference type="NCBI Taxonomy" id="5580"/>
    <lineage>
        <taxon>Eukaryota</taxon>
        <taxon>Fungi</taxon>
        <taxon>Dikarya</taxon>
        <taxon>Ascomycota</taxon>
        <taxon>Pezizomycotina</taxon>
        <taxon>Dothideomycetes</taxon>
        <taxon>Dothideomycetidae</taxon>
        <taxon>Dothideales</taxon>
        <taxon>Saccotheciaceae</taxon>
        <taxon>Aureobasidium</taxon>
    </lineage>
</organism>
<feature type="region of interest" description="Disordered" evidence="1">
    <location>
        <begin position="113"/>
        <end position="139"/>
    </location>
</feature>
<gene>
    <name evidence="2" type="ORF">QM012_005179</name>
</gene>
<sequence>MNWTGGKLQRNSKSKGNAVVERQKSHFAKARSKAPKKTNYLTRGLNDTSPTRPPSPPPFKKARTQLRHSPRIQEWSIFGPRNGSRLVGDFVLPSRNSSDVHVRIGPRAFASQLDTTVASPSTRSRSHSISPSDYSSNSMLLDGLDQRRSQTGASVDGKLYRSDQGNIIIPSCVPEQMRFAVSDSPDDVLRSQDDTQYRSDFATYASSAVHAGASFGNASNNTSAEDMQNNPDAAERLEGSPVKLLSDNSDISGSYAKDKAASRSHEDSGDSDDIWMRFIEVEKVEVGQTENDRYAAPQSKTQASSNALPNMIMVHDQPAYPVSVRGSTPHSSCPTARPCLLETATSKRIGGETSEKGPSLTHDDLVWRRFVLGYDPSYAS</sequence>
<dbReference type="Proteomes" id="UP001341245">
    <property type="component" value="Unassembled WGS sequence"/>
</dbReference>
<reference evidence="2 3" key="1">
    <citation type="submission" date="2023-11" db="EMBL/GenBank/DDBJ databases">
        <title>Draft genome sequence and annotation of the polyextremotolerant black yeast-like fungus Aureobasidium pullulans NRRL 62042.</title>
        <authorList>
            <person name="Dielentheis-Frenken M.R.E."/>
            <person name="Wibberg D."/>
            <person name="Blank L.M."/>
            <person name="Tiso T."/>
        </authorList>
    </citation>
    <scope>NUCLEOTIDE SEQUENCE [LARGE SCALE GENOMIC DNA]</scope>
    <source>
        <strain evidence="2 3">NRRL 62042</strain>
    </source>
</reference>
<comment type="caution">
    <text evidence="2">The sequence shown here is derived from an EMBL/GenBank/DDBJ whole genome shotgun (WGS) entry which is preliminary data.</text>
</comment>
<evidence type="ECO:0008006" key="4">
    <source>
        <dbReference type="Google" id="ProtNLM"/>
    </source>
</evidence>
<dbReference type="EMBL" id="JASGXD010000021">
    <property type="protein sequence ID" value="KAK5999773.1"/>
    <property type="molecule type" value="Genomic_DNA"/>
</dbReference>
<feature type="region of interest" description="Disordered" evidence="1">
    <location>
        <begin position="240"/>
        <end position="271"/>
    </location>
</feature>
<evidence type="ECO:0000256" key="1">
    <source>
        <dbReference type="SAM" id="MobiDB-lite"/>
    </source>
</evidence>
<proteinExistence type="predicted"/>
<feature type="region of interest" description="Disordered" evidence="1">
    <location>
        <begin position="1"/>
        <end position="71"/>
    </location>
</feature>
<name>A0ABR0T5P9_AURPU</name>